<comment type="caution">
    <text evidence="3">The sequence shown here is derived from an EMBL/GenBank/DDBJ whole genome shotgun (WGS) entry which is preliminary data.</text>
</comment>
<dbReference type="GO" id="GO:0005829">
    <property type="term" value="C:cytosol"/>
    <property type="evidence" value="ECO:0007669"/>
    <property type="project" value="TreeGrafter"/>
</dbReference>
<reference evidence="3 4" key="1">
    <citation type="submission" date="2018-05" db="EMBL/GenBank/DDBJ databases">
        <title>Genomic Encyclopedia of Type Strains, Phase IV (KMG-IV): sequencing the most valuable type-strain genomes for metagenomic binning, comparative biology and taxonomic classification.</title>
        <authorList>
            <person name="Goeker M."/>
        </authorList>
    </citation>
    <scope>NUCLEOTIDE SEQUENCE [LARGE SCALE GENOMIC DNA]</scope>
    <source>
        <strain evidence="3 4">DSM 24995</strain>
    </source>
</reference>
<dbReference type="InterPro" id="IPR001387">
    <property type="entry name" value="Cro/C1-type_HTH"/>
</dbReference>
<dbReference type="PANTHER" id="PTHR46797:SF1">
    <property type="entry name" value="METHYLPHOSPHONATE SYNTHASE"/>
    <property type="match status" value="1"/>
</dbReference>
<dbReference type="InterPro" id="IPR050807">
    <property type="entry name" value="TransReg_Diox_bact_type"/>
</dbReference>
<dbReference type="SUPFAM" id="SSF47413">
    <property type="entry name" value="lambda repressor-like DNA-binding domains"/>
    <property type="match status" value="1"/>
</dbReference>
<dbReference type="GeneID" id="86062546"/>
<dbReference type="EMBL" id="QJKD01000008">
    <property type="protein sequence ID" value="PXX52058.1"/>
    <property type="molecule type" value="Genomic_DNA"/>
</dbReference>
<dbReference type="PROSITE" id="PS50943">
    <property type="entry name" value="HTH_CROC1"/>
    <property type="match status" value="1"/>
</dbReference>
<feature type="domain" description="HTH cro/C1-type" evidence="2">
    <location>
        <begin position="12"/>
        <end position="66"/>
    </location>
</feature>
<name>A0A2V3Y4K4_9FIRM</name>
<dbReference type="Pfam" id="PF01381">
    <property type="entry name" value="HTH_3"/>
    <property type="match status" value="1"/>
</dbReference>
<dbReference type="AlphaFoldDB" id="A0A2V3Y4K4"/>
<dbReference type="InterPro" id="IPR010982">
    <property type="entry name" value="Lambda_DNA-bd_dom_sf"/>
</dbReference>
<evidence type="ECO:0000256" key="1">
    <source>
        <dbReference type="ARBA" id="ARBA00023125"/>
    </source>
</evidence>
<accession>A0A2V3Y4K4</accession>
<dbReference type="RefSeq" id="WP_110323865.1">
    <property type="nucleotide sequence ID" value="NZ_QJKD01000008.1"/>
</dbReference>
<evidence type="ECO:0000313" key="4">
    <source>
        <dbReference type="Proteomes" id="UP000248057"/>
    </source>
</evidence>
<keyword evidence="4" id="KW-1185">Reference proteome</keyword>
<evidence type="ECO:0000313" key="3">
    <source>
        <dbReference type="EMBL" id="PXX52058.1"/>
    </source>
</evidence>
<keyword evidence="1 3" id="KW-0238">DNA-binding</keyword>
<sequence>MESFLVQLGSIIKQARIEEGLTQAQLAEKADISTRYLMDIENKNDIPSLKVFIALIRALRLSLDPLLYPGTEGTEKLYRLLSQCNDKQIAVITAMTQTMLGVDF</sequence>
<dbReference type="Gene3D" id="1.10.260.40">
    <property type="entry name" value="lambda repressor-like DNA-binding domains"/>
    <property type="match status" value="1"/>
</dbReference>
<dbReference type="SMART" id="SM00530">
    <property type="entry name" value="HTH_XRE"/>
    <property type="match status" value="1"/>
</dbReference>
<protein>
    <submittedName>
        <fullName evidence="3">DNA-binding XRE family transcriptional regulator</fullName>
    </submittedName>
</protein>
<dbReference type="GO" id="GO:0003677">
    <property type="term" value="F:DNA binding"/>
    <property type="evidence" value="ECO:0007669"/>
    <property type="project" value="UniProtKB-KW"/>
</dbReference>
<dbReference type="CDD" id="cd00093">
    <property type="entry name" value="HTH_XRE"/>
    <property type="match status" value="1"/>
</dbReference>
<dbReference type="PANTHER" id="PTHR46797">
    <property type="entry name" value="HTH-TYPE TRANSCRIPTIONAL REGULATOR"/>
    <property type="match status" value="1"/>
</dbReference>
<gene>
    <name evidence="3" type="ORF">DFR60_108143</name>
</gene>
<dbReference type="GO" id="GO:0003700">
    <property type="term" value="F:DNA-binding transcription factor activity"/>
    <property type="evidence" value="ECO:0007669"/>
    <property type="project" value="TreeGrafter"/>
</dbReference>
<organism evidence="3 4">
    <name type="scientific">Hungatella effluvii</name>
    <dbReference type="NCBI Taxonomy" id="1096246"/>
    <lineage>
        <taxon>Bacteria</taxon>
        <taxon>Bacillati</taxon>
        <taxon>Bacillota</taxon>
        <taxon>Clostridia</taxon>
        <taxon>Lachnospirales</taxon>
        <taxon>Lachnospiraceae</taxon>
        <taxon>Hungatella</taxon>
    </lineage>
</organism>
<dbReference type="Proteomes" id="UP000248057">
    <property type="component" value="Unassembled WGS sequence"/>
</dbReference>
<proteinExistence type="predicted"/>
<evidence type="ECO:0000259" key="2">
    <source>
        <dbReference type="PROSITE" id="PS50943"/>
    </source>
</evidence>